<feature type="transmembrane region" description="Helical" evidence="9">
    <location>
        <begin position="815"/>
        <end position="832"/>
    </location>
</feature>
<comment type="similarity">
    <text evidence="2">Belongs to the ABC transporter superfamily. ABCB family. Multidrug resistance exporter (TC 3.A.1.201) subfamily.</text>
</comment>
<accession>A0A9P0DZR7</accession>
<feature type="transmembrane region" description="Helical" evidence="9">
    <location>
        <begin position="202"/>
        <end position="219"/>
    </location>
</feature>
<evidence type="ECO:0000256" key="4">
    <source>
        <dbReference type="ARBA" id="ARBA00022692"/>
    </source>
</evidence>
<dbReference type="Pfam" id="PF00664">
    <property type="entry name" value="ABC_membrane"/>
    <property type="match status" value="2"/>
</dbReference>
<evidence type="ECO:0000256" key="1">
    <source>
        <dbReference type="ARBA" id="ARBA00004141"/>
    </source>
</evidence>
<feature type="domain" description="ABC transporter" evidence="10">
    <location>
        <begin position="989"/>
        <end position="1226"/>
    </location>
</feature>
<evidence type="ECO:0000256" key="7">
    <source>
        <dbReference type="ARBA" id="ARBA00022989"/>
    </source>
</evidence>
<sequence>MKNRNFFTIWSRNKVYEIQKKNIKKSSGKLKTVLKMFHYTNKKDAALLVMSSSAAVVNGIIPILYSWILISAILDLFIKIETEGNPYNISMAEMNSQITSIAYHFFEIGAINFVSGFIQIWASEKASRSIMTKIRTDYLSKMLFIDIKWYDESNEQFISIVSHDLQKMMFLLDSKMASFIEILSYFLFGCLASFIVSWEVTILIHILIMATMVVVYFLIQLAKKKGIIRQEVSEKCTKIASEVLTNTRTVVAYGGEYKEIERYKNTLNLAYKHGLKQATVVSLMKASNYLILCVSYMLIYYLSVRLFLIDDFMPGYIVLLSTQIMIILQSTFMLSTVSDLFVATDSAYKVMQFLETKTSYSESLEKGVIPNTFEGNVSFRNVHFSYPTNIHTKVLNDFTLDIESGKITGVVGTSGAGKSTIVSLATRLYDISGGKILVEGVDINELNINWLRDQIGVVGQEPVLFDTSIEENIRYGKTTATLEEVIEAAKVSHAHDFIEKLPSGYDTVVGEGGTKLSGGQKQRIAIARAIVRKPKLLLLDEATSALDSHSEGIVQKALDNAMHGRTTLIIAHRMSTVRKADVIYAMKNGCIEEKGSHSELMKLKGYYYSLVKAEEQEDKEKAFNQVCAFQEDLINEDASFADGDNVQVPEIVGKPFTMNKKNLKIILILLLAIFSTAAIALFITAFYFVLSIFCESFTLAKDELKWIVLNNVGIMMALGVLAFISAALSNMMSTKVTQLWLENLQNKAFNKIVSMDIGWFDRSGNSPNECLEVLTNCPPLIESVTGDRGAQVLSFILSVLFAYGYSFAITVSVTLINLPLLIIFLIINSLRIKSKLGDTKSAALAIRSTKVATEYVKNAKTIQLLNCQNYVINQYQDLLMLSNKEAHVSIIWFSAVYGTNKALIRLSLFLTLTFGAKLIENHEVTGILFLSVLNSLCFASMTAEPAFVLMSQYPQAREALMRFYRIATLKTNTNKLRDQGDKPEISGNIVFKDVMFSYPTRTEVPVLKNLNLGIEAGTTVALVGDSGCGKSTLISLLERFYRPNSGKILIDGNDINSINTRYLRSQMGLVSQEPALFDMTIKENILYGLEEEVGMDKVIEAAKIANIHNFIMKLPQAYDTSVGERGSNLSGGQKQRIAIARAVLRDPKILLLDEFTSALDTESEKTVQEALEKASVGKTTILIAHRLSTVRKADKIVVLHSGVVVEEGTHQQLMEKKGYYFNLLNR</sequence>
<dbReference type="Proteomes" id="UP001152798">
    <property type="component" value="Chromosome 1"/>
</dbReference>
<dbReference type="InterPro" id="IPR003593">
    <property type="entry name" value="AAA+_ATPase"/>
</dbReference>
<dbReference type="SMART" id="SM00382">
    <property type="entry name" value="AAA"/>
    <property type="match status" value="2"/>
</dbReference>
<feature type="transmembrane region" description="Helical" evidence="9">
    <location>
        <begin position="45"/>
        <end position="68"/>
    </location>
</feature>
<evidence type="ECO:0000256" key="8">
    <source>
        <dbReference type="ARBA" id="ARBA00023136"/>
    </source>
</evidence>
<feature type="transmembrane region" description="Helical" evidence="9">
    <location>
        <begin position="101"/>
        <end position="122"/>
    </location>
</feature>
<feature type="transmembrane region" description="Helical" evidence="9">
    <location>
        <begin position="176"/>
        <end position="196"/>
    </location>
</feature>
<dbReference type="EMBL" id="OV725077">
    <property type="protein sequence ID" value="CAH1389111.1"/>
    <property type="molecule type" value="Genomic_DNA"/>
</dbReference>
<dbReference type="CDD" id="cd03249">
    <property type="entry name" value="ABC_MTABC3_MDL1_MDL2"/>
    <property type="match status" value="2"/>
</dbReference>
<dbReference type="PANTHER" id="PTHR43394">
    <property type="entry name" value="ATP-DEPENDENT PERMEASE MDL1, MITOCHONDRIAL"/>
    <property type="match status" value="1"/>
</dbReference>
<dbReference type="FunFam" id="3.40.50.300:FF:000205">
    <property type="entry name" value="ABC transporter B family member 4"/>
    <property type="match status" value="2"/>
</dbReference>
<protein>
    <submittedName>
        <fullName evidence="12">Uncharacterized protein</fullName>
    </submittedName>
</protein>
<keyword evidence="4 9" id="KW-0812">Transmembrane</keyword>
<keyword evidence="13" id="KW-1185">Reference proteome</keyword>
<dbReference type="GO" id="GO:0015421">
    <property type="term" value="F:ABC-type oligopeptide transporter activity"/>
    <property type="evidence" value="ECO:0007669"/>
    <property type="project" value="TreeGrafter"/>
</dbReference>
<dbReference type="Pfam" id="PF00005">
    <property type="entry name" value="ABC_tran"/>
    <property type="match status" value="2"/>
</dbReference>
<dbReference type="InterPro" id="IPR027417">
    <property type="entry name" value="P-loop_NTPase"/>
</dbReference>
<dbReference type="GO" id="GO:0016887">
    <property type="term" value="F:ATP hydrolysis activity"/>
    <property type="evidence" value="ECO:0007669"/>
    <property type="project" value="InterPro"/>
</dbReference>
<dbReference type="PROSITE" id="PS50929">
    <property type="entry name" value="ABC_TM1F"/>
    <property type="match status" value="2"/>
</dbReference>
<evidence type="ECO:0000256" key="5">
    <source>
        <dbReference type="ARBA" id="ARBA00022741"/>
    </source>
</evidence>
<dbReference type="SUPFAM" id="SSF52540">
    <property type="entry name" value="P-loop containing nucleoside triphosphate hydrolases"/>
    <property type="match status" value="2"/>
</dbReference>
<comment type="subcellular location">
    <subcellularLocation>
        <location evidence="1">Membrane</location>
        <topology evidence="1">Multi-pass membrane protein</topology>
    </subcellularLocation>
</comment>
<dbReference type="GO" id="GO:0005743">
    <property type="term" value="C:mitochondrial inner membrane"/>
    <property type="evidence" value="ECO:0007669"/>
    <property type="project" value="TreeGrafter"/>
</dbReference>
<dbReference type="GO" id="GO:0090374">
    <property type="term" value="P:oligopeptide export from mitochondrion"/>
    <property type="evidence" value="ECO:0007669"/>
    <property type="project" value="TreeGrafter"/>
</dbReference>
<dbReference type="PROSITE" id="PS00211">
    <property type="entry name" value="ABC_TRANSPORTER_1"/>
    <property type="match status" value="2"/>
</dbReference>
<dbReference type="GO" id="GO:0005524">
    <property type="term" value="F:ATP binding"/>
    <property type="evidence" value="ECO:0007669"/>
    <property type="project" value="UniProtKB-KW"/>
</dbReference>
<feature type="transmembrane region" description="Helical" evidence="9">
    <location>
        <begin position="665"/>
        <end position="688"/>
    </location>
</feature>
<evidence type="ECO:0000259" key="10">
    <source>
        <dbReference type="PROSITE" id="PS50893"/>
    </source>
</evidence>
<dbReference type="InterPro" id="IPR017871">
    <property type="entry name" value="ABC_transporter-like_CS"/>
</dbReference>
<feature type="domain" description="ABC transmembrane type-1" evidence="11">
    <location>
        <begin position="670"/>
        <end position="955"/>
    </location>
</feature>
<evidence type="ECO:0000256" key="6">
    <source>
        <dbReference type="ARBA" id="ARBA00022840"/>
    </source>
</evidence>
<dbReference type="Gene3D" id="3.40.50.300">
    <property type="entry name" value="P-loop containing nucleotide triphosphate hydrolases"/>
    <property type="match status" value="2"/>
</dbReference>
<feature type="transmembrane region" description="Helical" evidence="9">
    <location>
        <begin position="289"/>
        <end position="309"/>
    </location>
</feature>
<organism evidence="12 13">
    <name type="scientific">Nezara viridula</name>
    <name type="common">Southern green stink bug</name>
    <name type="synonym">Cimex viridulus</name>
    <dbReference type="NCBI Taxonomy" id="85310"/>
    <lineage>
        <taxon>Eukaryota</taxon>
        <taxon>Metazoa</taxon>
        <taxon>Ecdysozoa</taxon>
        <taxon>Arthropoda</taxon>
        <taxon>Hexapoda</taxon>
        <taxon>Insecta</taxon>
        <taxon>Pterygota</taxon>
        <taxon>Neoptera</taxon>
        <taxon>Paraneoptera</taxon>
        <taxon>Hemiptera</taxon>
        <taxon>Heteroptera</taxon>
        <taxon>Panheteroptera</taxon>
        <taxon>Pentatomomorpha</taxon>
        <taxon>Pentatomoidea</taxon>
        <taxon>Pentatomidae</taxon>
        <taxon>Pentatominae</taxon>
        <taxon>Nezara</taxon>
    </lineage>
</organism>
<evidence type="ECO:0000313" key="12">
    <source>
        <dbReference type="EMBL" id="CAH1389111.1"/>
    </source>
</evidence>
<dbReference type="Gene3D" id="1.20.1560.10">
    <property type="entry name" value="ABC transporter type 1, transmembrane domain"/>
    <property type="match status" value="1"/>
</dbReference>
<reference evidence="12" key="1">
    <citation type="submission" date="2022-01" db="EMBL/GenBank/DDBJ databases">
        <authorList>
            <person name="King R."/>
        </authorList>
    </citation>
    <scope>NUCLEOTIDE SEQUENCE</scope>
</reference>
<keyword evidence="8 9" id="KW-0472">Membrane</keyword>
<dbReference type="InterPro" id="IPR039421">
    <property type="entry name" value="Type_1_exporter"/>
</dbReference>
<keyword evidence="7 9" id="KW-1133">Transmembrane helix</keyword>
<evidence type="ECO:0000256" key="9">
    <source>
        <dbReference type="SAM" id="Phobius"/>
    </source>
</evidence>
<dbReference type="PANTHER" id="PTHR43394:SF1">
    <property type="entry name" value="ATP-BINDING CASSETTE SUB-FAMILY B MEMBER 10, MITOCHONDRIAL"/>
    <property type="match status" value="1"/>
</dbReference>
<feature type="transmembrane region" description="Helical" evidence="9">
    <location>
        <begin position="315"/>
        <end position="342"/>
    </location>
</feature>
<keyword evidence="6" id="KW-0067">ATP-binding</keyword>
<dbReference type="SUPFAM" id="SSF90123">
    <property type="entry name" value="ABC transporter transmembrane region"/>
    <property type="match status" value="2"/>
</dbReference>
<keyword evidence="3" id="KW-0813">Transport</keyword>
<dbReference type="InterPro" id="IPR011527">
    <property type="entry name" value="ABC1_TM_dom"/>
</dbReference>
<gene>
    <name evidence="12" type="ORF">NEZAVI_LOCUS570</name>
</gene>
<feature type="domain" description="ABC transporter" evidence="10">
    <location>
        <begin position="377"/>
        <end position="613"/>
    </location>
</feature>
<dbReference type="OrthoDB" id="6500128at2759"/>
<feature type="domain" description="ABC transmembrane type-1" evidence="11">
    <location>
        <begin position="54"/>
        <end position="343"/>
    </location>
</feature>
<proteinExistence type="inferred from homology"/>
<dbReference type="InterPro" id="IPR003439">
    <property type="entry name" value="ABC_transporter-like_ATP-bd"/>
</dbReference>
<name>A0A9P0DZR7_NEZVI</name>
<dbReference type="PROSITE" id="PS50893">
    <property type="entry name" value="ABC_TRANSPORTER_2"/>
    <property type="match status" value="2"/>
</dbReference>
<evidence type="ECO:0000256" key="3">
    <source>
        <dbReference type="ARBA" id="ARBA00022448"/>
    </source>
</evidence>
<evidence type="ECO:0000259" key="11">
    <source>
        <dbReference type="PROSITE" id="PS50929"/>
    </source>
</evidence>
<feature type="transmembrane region" description="Helical" evidence="9">
    <location>
        <begin position="708"/>
        <end position="728"/>
    </location>
</feature>
<keyword evidence="5" id="KW-0547">Nucleotide-binding</keyword>
<dbReference type="AlphaFoldDB" id="A0A9P0DZR7"/>
<evidence type="ECO:0000313" key="13">
    <source>
        <dbReference type="Proteomes" id="UP001152798"/>
    </source>
</evidence>
<evidence type="ECO:0000256" key="2">
    <source>
        <dbReference type="ARBA" id="ARBA00007577"/>
    </source>
</evidence>
<dbReference type="InterPro" id="IPR036640">
    <property type="entry name" value="ABC1_TM_sf"/>
</dbReference>